<keyword evidence="2" id="KW-1185">Reference proteome</keyword>
<evidence type="ECO:0000313" key="1">
    <source>
        <dbReference type="EMBL" id="KAK1312468.1"/>
    </source>
</evidence>
<accession>A0AAV9EI62</accession>
<gene>
    <name evidence="1" type="ORF">QJS10_CPA07g00569</name>
</gene>
<comment type="caution">
    <text evidence="1">The sequence shown here is derived from an EMBL/GenBank/DDBJ whole genome shotgun (WGS) entry which is preliminary data.</text>
</comment>
<protein>
    <submittedName>
        <fullName evidence="1">Uncharacterized protein</fullName>
    </submittedName>
</protein>
<reference evidence="1" key="2">
    <citation type="submission" date="2023-06" db="EMBL/GenBank/DDBJ databases">
        <authorList>
            <person name="Ma L."/>
            <person name="Liu K.-W."/>
            <person name="Li Z."/>
            <person name="Hsiao Y.-Y."/>
            <person name="Qi Y."/>
            <person name="Fu T."/>
            <person name="Tang G."/>
            <person name="Zhang D."/>
            <person name="Sun W.-H."/>
            <person name="Liu D.-K."/>
            <person name="Li Y."/>
            <person name="Chen G.-Z."/>
            <person name="Liu X.-D."/>
            <person name="Liao X.-Y."/>
            <person name="Jiang Y.-T."/>
            <person name="Yu X."/>
            <person name="Hao Y."/>
            <person name="Huang J."/>
            <person name="Zhao X.-W."/>
            <person name="Ke S."/>
            <person name="Chen Y.-Y."/>
            <person name="Wu W.-L."/>
            <person name="Hsu J.-L."/>
            <person name="Lin Y.-F."/>
            <person name="Huang M.-D."/>
            <person name="Li C.-Y."/>
            <person name="Huang L."/>
            <person name="Wang Z.-W."/>
            <person name="Zhao X."/>
            <person name="Zhong W.-Y."/>
            <person name="Peng D.-H."/>
            <person name="Ahmad S."/>
            <person name="Lan S."/>
            <person name="Zhang J.-S."/>
            <person name="Tsai W.-C."/>
            <person name="Van De Peer Y."/>
            <person name="Liu Z.-J."/>
        </authorList>
    </citation>
    <scope>NUCLEOTIDE SEQUENCE</scope>
    <source>
        <strain evidence="1">CP</strain>
        <tissue evidence="1">Leaves</tissue>
    </source>
</reference>
<reference evidence="1" key="1">
    <citation type="journal article" date="2023" name="Nat. Commun.">
        <title>Diploid and tetraploid genomes of Acorus and the evolution of monocots.</title>
        <authorList>
            <person name="Ma L."/>
            <person name="Liu K.W."/>
            <person name="Li Z."/>
            <person name="Hsiao Y.Y."/>
            <person name="Qi Y."/>
            <person name="Fu T."/>
            <person name="Tang G.D."/>
            <person name="Zhang D."/>
            <person name="Sun W.H."/>
            <person name="Liu D.K."/>
            <person name="Li Y."/>
            <person name="Chen G.Z."/>
            <person name="Liu X.D."/>
            <person name="Liao X.Y."/>
            <person name="Jiang Y.T."/>
            <person name="Yu X."/>
            <person name="Hao Y."/>
            <person name="Huang J."/>
            <person name="Zhao X.W."/>
            <person name="Ke S."/>
            <person name="Chen Y.Y."/>
            <person name="Wu W.L."/>
            <person name="Hsu J.L."/>
            <person name="Lin Y.F."/>
            <person name="Huang M.D."/>
            <person name="Li C.Y."/>
            <person name="Huang L."/>
            <person name="Wang Z.W."/>
            <person name="Zhao X."/>
            <person name="Zhong W.Y."/>
            <person name="Peng D.H."/>
            <person name="Ahmad S."/>
            <person name="Lan S."/>
            <person name="Zhang J.S."/>
            <person name="Tsai W.C."/>
            <person name="Van de Peer Y."/>
            <person name="Liu Z.J."/>
        </authorList>
    </citation>
    <scope>NUCLEOTIDE SEQUENCE</scope>
    <source>
        <strain evidence="1">CP</strain>
    </source>
</reference>
<sequence length="58" mass="6600">MVFNLMVDVHLDGEAVTDRKGDSYQDIMHGNKKPFYLGRHGEDASIMDAHIMDVFFIA</sequence>
<evidence type="ECO:0000313" key="2">
    <source>
        <dbReference type="Proteomes" id="UP001180020"/>
    </source>
</evidence>
<dbReference type="Proteomes" id="UP001180020">
    <property type="component" value="Unassembled WGS sequence"/>
</dbReference>
<organism evidence="1 2">
    <name type="scientific">Acorus calamus</name>
    <name type="common">Sweet flag</name>
    <dbReference type="NCBI Taxonomy" id="4465"/>
    <lineage>
        <taxon>Eukaryota</taxon>
        <taxon>Viridiplantae</taxon>
        <taxon>Streptophyta</taxon>
        <taxon>Embryophyta</taxon>
        <taxon>Tracheophyta</taxon>
        <taxon>Spermatophyta</taxon>
        <taxon>Magnoliopsida</taxon>
        <taxon>Liliopsida</taxon>
        <taxon>Acoraceae</taxon>
        <taxon>Acorus</taxon>
    </lineage>
</organism>
<dbReference type="AlphaFoldDB" id="A0AAV9EI62"/>
<proteinExistence type="predicted"/>
<name>A0AAV9EI62_ACOCL</name>
<dbReference type="EMBL" id="JAUJYO010000007">
    <property type="protein sequence ID" value="KAK1312468.1"/>
    <property type="molecule type" value="Genomic_DNA"/>
</dbReference>